<dbReference type="WBParaSite" id="ALUE_0002028901-mRNA-1">
    <property type="protein sequence ID" value="ALUE_0002028901-mRNA-1"/>
    <property type="gene ID" value="ALUE_0002028901"/>
</dbReference>
<organism evidence="1 2">
    <name type="scientific">Ascaris lumbricoides</name>
    <name type="common">Giant roundworm</name>
    <dbReference type="NCBI Taxonomy" id="6252"/>
    <lineage>
        <taxon>Eukaryota</taxon>
        <taxon>Metazoa</taxon>
        <taxon>Ecdysozoa</taxon>
        <taxon>Nematoda</taxon>
        <taxon>Chromadorea</taxon>
        <taxon>Rhabditida</taxon>
        <taxon>Spirurina</taxon>
        <taxon>Ascaridomorpha</taxon>
        <taxon>Ascaridoidea</taxon>
        <taxon>Ascarididae</taxon>
        <taxon>Ascaris</taxon>
    </lineage>
</organism>
<evidence type="ECO:0000313" key="1">
    <source>
        <dbReference type="Proteomes" id="UP000036681"/>
    </source>
</evidence>
<evidence type="ECO:0000313" key="2">
    <source>
        <dbReference type="WBParaSite" id="ALUE_0002028901-mRNA-1"/>
    </source>
</evidence>
<proteinExistence type="predicted"/>
<dbReference type="AlphaFoldDB" id="A0A0M3ING1"/>
<sequence>MKIVIEIFFCWYLNVQSIILFKGFKGIVEEGIWRNFLILERIAR</sequence>
<protein>
    <submittedName>
        <fullName evidence="2">Uncharacterized protein</fullName>
    </submittedName>
</protein>
<dbReference type="Proteomes" id="UP000036681">
    <property type="component" value="Unplaced"/>
</dbReference>
<accession>A0A0M3ING1</accession>
<reference evidence="2" key="1">
    <citation type="submission" date="2017-02" db="UniProtKB">
        <authorList>
            <consortium name="WormBaseParasite"/>
        </authorList>
    </citation>
    <scope>IDENTIFICATION</scope>
</reference>
<keyword evidence="1" id="KW-1185">Reference proteome</keyword>
<name>A0A0M3ING1_ASCLU</name>